<sequence length="106" mass="12023">MDARVFTELHRPLRAVPLLTEVLSRYDATHAREVALYRSWLAIALADANEHEQAAEEARHVITLSAEVASDRAAERSRVVLRRLRDFPEVPEVRSLLHEHGHLLGA</sequence>
<dbReference type="AlphaFoldDB" id="A0A964UPF9"/>
<comment type="caution">
    <text evidence="1">The sequence shown here is derived from an EMBL/GenBank/DDBJ whole genome shotgun (WGS) entry which is preliminary data.</text>
</comment>
<gene>
    <name evidence="1" type="ORF">GUY60_04140</name>
</gene>
<proteinExistence type="predicted"/>
<reference evidence="1" key="1">
    <citation type="submission" date="2020-01" db="EMBL/GenBank/DDBJ databases">
        <title>Whole-genome analyses of novel actinobacteria.</title>
        <authorList>
            <person name="Sahin N."/>
        </authorList>
    </citation>
    <scope>NUCLEOTIDE SEQUENCE</scope>
    <source>
        <strain evidence="1">YC537</strain>
    </source>
</reference>
<name>A0A964UPF9_9ACTN</name>
<dbReference type="Proteomes" id="UP000598297">
    <property type="component" value="Unassembled WGS sequence"/>
</dbReference>
<dbReference type="RefSeq" id="WP_161693824.1">
    <property type="nucleotide sequence ID" value="NZ_JAAAHS010000016.1"/>
</dbReference>
<accession>A0A964UPF9</accession>
<dbReference type="EMBL" id="JAAAHS010000016">
    <property type="protein sequence ID" value="NBE50627.1"/>
    <property type="molecule type" value="Genomic_DNA"/>
</dbReference>
<keyword evidence="2" id="KW-1185">Reference proteome</keyword>
<protein>
    <submittedName>
        <fullName evidence="1">Uncharacterized protein</fullName>
    </submittedName>
</protein>
<evidence type="ECO:0000313" key="2">
    <source>
        <dbReference type="Proteomes" id="UP000598297"/>
    </source>
</evidence>
<evidence type="ECO:0000313" key="1">
    <source>
        <dbReference type="EMBL" id="NBE50627.1"/>
    </source>
</evidence>
<organism evidence="1 2">
    <name type="scientific">Streptomyces boluensis</name>
    <dbReference type="NCBI Taxonomy" id="1775135"/>
    <lineage>
        <taxon>Bacteria</taxon>
        <taxon>Bacillati</taxon>
        <taxon>Actinomycetota</taxon>
        <taxon>Actinomycetes</taxon>
        <taxon>Kitasatosporales</taxon>
        <taxon>Streptomycetaceae</taxon>
        <taxon>Streptomyces</taxon>
    </lineage>
</organism>
<dbReference type="OrthoDB" id="3213425at2"/>